<dbReference type="AlphaFoldDB" id="A0A5C7ITL3"/>
<evidence type="ECO:0000313" key="2">
    <source>
        <dbReference type="EMBL" id="TXG72700.1"/>
    </source>
</evidence>
<keyword evidence="3" id="KW-1185">Reference proteome</keyword>
<evidence type="ECO:0000256" key="1">
    <source>
        <dbReference type="SAM" id="MobiDB-lite"/>
    </source>
</evidence>
<dbReference type="EMBL" id="VAHF01000001">
    <property type="protein sequence ID" value="TXG72700.1"/>
    <property type="molecule type" value="Genomic_DNA"/>
</dbReference>
<accession>A0A5C7ITL3</accession>
<protein>
    <submittedName>
        <fullName evidence="2">Uncharacterized protein</fullName>
    </submittedName>
</protein>
<sequence>MVIRRFQERKDECGKWKTEIPPNVSSKVLKASKESRILRMINAGDGDYELFEYTRTYVVKLGSFTCDCVAATSVIPPPIKRQPGRPKLQRKRELSEKPRETRSSSVVCQAYKQFGHNKRSCSKSNQSNKKRCALFQRKTQSQGSASSPQPLSQT</sequence>
<feature type="compositionally biased region" description="Polar residues" evidence="1">
    <location>
        <begin position="137"/>
        <end position="154"/>
    </location>
</feature>
<feature type="region of interest" description="Disordered" evidence="1">
    <location>
        <begin position="132"/>
        <end position="154"/>
    </location>
</feature>
<reference evidence="3" key="1">
    <citation type="journal article" date="2019" name="Gigascience">
        <title>De novo genome assembly of the endangered Acer yangbiense, a plant species with extremely small populations endemic to Yunnan Province, China.</title>
        <authorList>
            <person name="Yang J."/>
            <person name="Wariss H.M."/>
            <person name="Tao L."/>
            <person name="Zhang R."/>
            <person name="Yun Q."/>
            <person name="Hollingsworth P."/>
            <person name="Dao Z."/>
            <person name="Luo G."/>
            <person name="Guo H."/>
            <person name="Ma Y."/>
            <person name="Sun W."/>
        </authorList>
    </citation>
    <scope>NUCLEOTIDE SEQUENCE [LARGE SCALE GENOMIC DNA]</scope>
    <source>
        <strain evidence="3">cv. Malutang</strain>
    </source>
</reference>
<name>A0A5C7ITL3_9ROSI</name>
<dbReference type="OrthoDB" id="1937322at2759"/>
<feature type="region of interest" description="Disordered" evidence="1">
    <location>
        <begin position="75"/>
        <end position="104"/>
    </location>
</feature>
<evidence type="ECO:0000313" key="3">
    <source>
        <dbReference type="Proteomes" id="UP000323000"/>
    </source>
</evidence>
<gene>
    <name evidence="2" type="ORF">EZV62_001279</name>
</gene>
<comment type="caution">
    <text evidence="2">The sequence shown here is derived from an EMBL/GenBank/DDBJ whole genome shotgun (WGS) entry which is preliminary data.</text>
</comment>
<proteinExistence type="predicted"/>
<organism evidence="2 3">
    <name type="scientific">Acer yangbiense</name>
    <dbReference type="NCBI Taxonomy" id="1000413"/>
    <lineage>
        <taxon>Eukaryota</taxon>
        <taxon>Viridiplantae</taxon>
        <taxon>Streptophyta</taxon>
        <taxon>Embryophyta</taxon>
        <taxon>Tracheophyta</taxon>
        <taxon>Spermatophyta</taxon>
        <taxon>Magnoliopsida</taxon>
        <taxon>eudicotyledons</taxon>
        <taxon>Gunneridae</taxon>
        <taxon>Pentapetalae</taxon>
        <taxon>rosids</taxon>
        <taxon>malvids</taxon>
        <taxon>Sapindales</taxon>
        <taxon>Sapindaceae</taxon>
        <taxon>Hippocastanoideae</taxon>
        <taxon>Acereae</taxon>
        <taxon>Acer</taxon>
    </lineage>
</organism>
<dbReference type="Proteomes" id="UP000323000">
    <property type="component" value="Chromosome 1"/>
</dbReference>
<feature type="compositionally biased region" description="Basic and acidic residues" evidence="1">
    <location>
        <begin position="91"/>
        <end position="102"/>
    </location>
</feature>